<keyword evidence="1" id="KW-0175">Coiled coil</keyword>
<name>A0A9X8HEN0_APHAT</name>
<dbReference type="EMBL" id="QUTI01016788">
    <property type="protein sequence ID" value="RLO11003.1"/>
    <property type="molecule type" value="Genomic_DNA"/>
</dbReference>
<dbReference type="SUPFAM" id="SSF50729">
    <property type="entry name" value="PH domain-like"/>
    <property type="match status" value="1"/>
</dbReference>
<accession>A0A9X8HEN0</accession>
<evidence type="ECO:0000259" key="4">
    <source>
        <dbReference type="PROSITE" id="PS50020"/>
    </source>
</evidence>
<organism evidence="5 6">
    <name type="scientific">Aphanomyces astaci</name>
    <name type="common">Crayfish plague agent</name>
    <dbReference type="NCBI Taxonomy" id="112090"/>
    <lineage>
        <taxon>Eukaryota</taxon>
        <taxon>Sar</taxon>
        <taxon>Stramenopiles</taxon>
        <taxon>Oomycota</taxon>
        <taxon>Saprolegniomycetes</taxon>
        <taxon>Saprolegniales</taxon>
        <taxon>Verrucalvaceae</taxon>
        <taxon>Aphanomyces</taxon>
    </lineage>
</organism>
<evidence type="ECO:0000259" key="3">
    <source>
        <dbReference type="PROSITE" id="PS50003"/>
    </source>
</evidence>
<dbReference type="InterPro" id="IPR011993">
    <property type="entry name" value="PH-like_dom_sf"/>
</dbReference>
<dbReference type="AlphaFoldDB" id="A0A9X8HEN0"/>
<dbReference type="Proteomes" id="UP000275652">
    <property type="component" value="Unassembled WGS sequence"/>
</dbReference>
<protein>
    <recommendedName>
        <fullName evidence="7">WW domain-containing protein</fullName>
    </recommendedName>
</protein>
<reference evidence="5 6" key="1">
    <citation type="journal article" date="2018" name="J. Invertebr. Pathol.">
        <title>New genotyping method for the causative agent of crayfish plague (Aphanomyces astaci) based on whole genome data.</title>
        <authorList>
            <person name="Minardi D."/>
            <person name="Studholme D.J."/>
            <person name="van der Giezen M."/>
            <person name="Pretto T."/>
            <person name="Oidtmann B."/>
        </authorList>
    </citation>
    <scope>NUCLEOTIDE SEQUENCE [LARGE SCALE GENOMIC DNA]</scope>
    <source>
        <strain evidence="5 6">KB13</strain>
    </source>
</reference>
<dbReference type="Pfam" id="PF00169">
    <property type="entry name" value="PH"/>
    <property type="match status" value="1"/>
</dbReference>
<gene>
    <name evidence="5" type="ORF">DYB28_003808</name>
</gene>
<dbReference type="PROSITE" id="PS50003">
    <property type="entry name" value="PH_DOMAIN"/>
    <property type="match status" value="1"/>
</dbReference>
<feature type="compositionally biased region" description="Low complexity" evidence="2">
    <location>
        <begin position="199"/>
        <end position="218"/>
    </location>
</feature>
<sequence>MSGKQVPLIVGVKPSPGCHVISVIEVCHASFQWLDYACSLEGSCEVSHDKRESKSQPGRYYYVSPAGQTQWFPPRRVTVTRSFNWRCEIEIEFGPGRLGVNLKEVPQTTNIPFAMFQAEVEELPKLPGGKPGPAEIYNWSVRPERRLYQNMRLTQVDGVALAGCKYTEVVEKLKRAARPVKLKVCGCLLGEGETSALDAAPTSSSAHPTASSTAIAPSSSSSLSAYSVQKQKKEEYMNLLVTTELSNEMWRLETQKVQWTYRQLRFKWNLLSASLSGLLEAQVKAKKQIEAATADKAKYDEMLVHLHKQETGLIVSPEVQRTNDLGAKNAELTQDIGHMTAGNKKLRRERDANQRHLDELDAQLVHGLTQAIPDSLVGVVDDSMSTEVKLAVVRQRVAAIEMEMRKEEAKTRQADVELAQLSKVYNQQTEVILESSRGGMSVSPGMLKSMRLMRGARERWCQLHASGSLVYYKKRGDPVPRGEIALTDPTLEVVCEALLNGSSKKPPKELVFTVSTTQAQNRFQANTMDELREWTYIVMAEGTGGDGRRKDSVVLVERDSSLSKIDSVRKSSAKRRMSIEARISENKIITIGDYHTPLPEGWSYRESTNHKGKWYYISPEGQAQWIPPLVKTGKLYEWKLHLYIEFGPGKLGMNLKAVDALPDTLWTQFQVEIHTLRKLGNGHASPAELYNWSVKPDRFVCLVLVLSHVSSSTSRIYAGFRIVEIAGASVAGFTYSDVIDKINKTPRPVVIGFCDCHRGLVGDPDQVDDMDDDEATKSVYQQRFNTIQSDHMKAMVLTELDKELWLADLKRLAALDVECRAKCKRLRREMAQMNAKNVQLEQLLQQRVAEKRRCITLVSNLDV</sequence>
<evidence type="ECO:0008006" key="7">
    <source>
        <dbReference type="Google" id="ProtNLM"/>
    </source>
</evidence>
<comment type="caution">
    <text evidence="5">The sequence shown here is derived from an EMBL/GenBank/DDBJ whole genome shotgun (WGS) entry which is preliminary data.</text>
</comment>
<feature type="domain" description="PH" evidence="3">
    <location>
        <begin position="440"/>
        <end position="543"/>
    </location>
</feature>
<feature type="coiled-coil region" evidence="1">
    <location>
        <begin position="823"/>
        <end position="853"/>
    </location>
</feature>
<evidence type="ECO:0000256" key="1">
    <source>
        <dbReference type="SAM" id="Coils"/>
    </source>
</evidence>
<evidence type="ECO:0000256" key="2">
    <source>
        <dbReference type="SAM" id="MobiDB-lite"/>
    </source>
</evidence>
<dbReference type="PROSITE" id="PS50020">
    <property type="entry name" value="WW_DOMAIN_2"/>
    <property type="match status" value="1"/>
</dbReference>
<evidence type="ECO:0000313" key="6">
    <source>
        <dbReference type="Proteomes" id="UP000275652"/>
    </source>
</evidence>
<dbReference type="InterPro" id="IPR001202">
    <property type="entry name" value="WW_dom"/>
</dbReference>
<proteinExistence type="predicted"/>
<dbReference type="SMART" id="SM00233">
    <property type="entry name" value="PH"/>
    <property type="match status" value="1"/>
</dbReference>
<feature type="non-terminal residue" evidence="5">
    <location>
        <position position="863"/>
    </location>
</feature>
<dbReference type="InterPro" id="IPR001849">
    <property type="entry name" value="PH_domain"/>
</dbReference>
<dbReference type="Gene3D" id="2.30.29.30">
    <property type="entry name" value="Pleckstrin-homology domain (PH domain)/Phosphotyrosine-binding domain (PTB)"/>
    <property type="match status" value="1"/>
</dbReference>
<feature type="domain" description="WW" evidence="4">
    <location>
        <begin position="596"/>
        <end position="630"/>
    </location>
</feature>
<evidence type="ECO:0000313" key="5">
    <source>
        <dbReference type="EMBL" id="RLO11003.1"/>
    </source>
</evidence>
<feature type="region of interest" description="Disordered" evidence="2">
    <location>
        <begin position="198"/>
        <end position="218"/>
    </location>
</feature>